<protein>
    <submittedName>
        <fullName evidence="2">Tetratricopeptide repeat protein</fullName>
    </submittedName>
</protein>
<feature type="region of interest" description="Disordered" evidence="1">
    <location>
        <begin position="104"/>
        <end position="143"/>
    </location>
</feature>
<reference evidence="2 3" key="1">
    <citation type="journal article" date="2019" name="Nat. Microbiol.">
        <title>Mediterranean grassland soil C-N compound turnover is dependent on rainfall and depth, and is mediated by genomically divergent microorganisms.</title>
        <authorList>
            <person name="Diamond S."/>
            <person name="Andeer P.F."/>
            <person name="Li Z."/>
            <person name="Crits-Christoph A."/>
            <person name="Burstein D."/>
            <person name="Anantharaman K."/>
            <person name="Lane K.R."/>
            <person name="Thomas B.C."/>
            <person name="Pan C."/>
            <person name="Northen T.R."/>
            <person name="Banfield J.F."/>
        </authorList>
    </citation>
    <scope>NUCLEOTIDE SEQUENCE [LARGE SCALE GENOMIC DNA]</scope>
    <source>
        <strain evidence="2">WS_8</strain>
    </source>
</reference>
<dbReference type="SUPFAM" id="SSF48452">
    <property type="entry name" value="TPR-like"/>
    <property type="match status" value="3"/>
</dbReference>
<feature type="compositionally biased region" description="Basic and acidic residues" evidence="1">
    <location>
        <begin position="119"/>
        <end position="143"/>
    </location>
</feature>
<dbReference type="InterPro" id="IPR019734">
    <property type="entry name" value="TPR_rpt"/>
</dbReference>
<comment type="caution">
    <text evidence="2">The sequence shown here is derived from an EMBL/GenBank/DDBJ whole genome shotgun (WGS) entry which is preliminary data.</text>
</comment>
<dbReference type="Gene3D" id="1.25.40.10">
    <property type="entry name" value="Tetratricopeptide repeat domain"/>
    <property type="match status" value="4"/>
</dbReference>
<feature type="compositionally biased region" description="Basic residues" evidence="1">
    <location>
        <begin position="15"/>
        <end position="29"/>
    </location>
</feature>
<feature type="region of interest" description="Disordered" evidence="1">
    <location>
        <begin position="1798"/>
        <end position="1830"/>
    </location>
</feature>
<accession>A0A538TUB1</accession>
<sequence length="1830" mass="200396">MDGALGGRATEPPHVARKRFHGRPAHHAHDRRERLPERRGGGGTCDHHRRRRHASRAAVGGAAGILEAGRHPRSLPRIRGASRAGRPGHDHGELVARRRLGLHHARPGARPAHLPQARSLHDSTRSRSGEHPGHHLAARGREPLGRRVRLHVVRPHPMDRRWTHLALAVVLAAASGTRAAAEPASPSPPRPMRASYDGLEWGPFMLRRAAMEHRLGNVQGVIDALETVDFSARPSFSNADRAAFLLGQAYLEAGSTERFASLARAVSVWKRQSVYTRWLGYQLLLARVEGTAALDSGASAPVNGARQDSLAALVGRGTADALAASLLLAEGDSTGALRLLNRGAPSDSAWAPYVKSVARGALRADGESARGRFAAGDTTTALGRDLSGAAILRQAVQGLARGEDVRALLATVPAGSRYASRARHMWGVAALERGDSAQGRQALEAQWAEDSGYVARREVGLALAGLALDAGDWAAAHRRYQEIDQDWNEQRQMLQRVLAGGDFAGLWSSWETSGSLSDALVLEGWPTSMWADRLASASADLNSLPSLDPPSLTTPPSSIQSRWPIPGPNAQAWRAVAASASRANGAAFELERSKLARARERENLRDRQAYLRGGLARAQAEVDTLRSRVASLDSLARTLAHVDGRLMFARDEAKRRVARRCAEVLAIAERQLLWVRAMRHLYFEGPNRERTMVAPSGFPSPDSLTREEEALARAIQGYVQHLAAGAPDLIDRSYQHRWRPALIDLATSLDAEAHRSVAFRQTIGPAITASIAASSTSEAARALDARVALLGRQSDSLRSAHQAQRARVARETVERALAAMDREREGIDYGLAASAYALSVRLVAIQASDTSRADSEFAIARGALGAGADSSERGRDPADDPEATVWRGQAIASLKAFLEQHPRSSARGEMRFRLADLLLVDARQTFRDRMARFVRAQAEGRASGKAVPVLSQAPALQLYRDILREDRDFPHLDAVLFNAGMLRADEGDREARRFFEELVTRHPRSRYCQEAYLRTGDLPFNEQRFADCIPLYRRAAEGPDATLRAIALYKMGWAQFNGDHLLEAADAFRSVLDLYGSQRPGTIHVDVEGEAEAYLVQSLARAGGAKAFASYFDRIGPRPYERRILRGLGHHFRRYSLFAEAAAAEELYLTRYPGDADALTSAQRLAETYQRWDRPAQARKARLDYAPRFVPGGAWFQAQTSDSLRAAGVEFARQSWKNVAMEHHRDAREHGSREDWREALRLYGVLLSRWPDDPEAPSYELFAGEASARLGDYSSALGHYDAAARTGRDSVASQAMFQRVAVADAWYESTRGSASANRALGRDSLARAVLEAGDQMLARFPSDPGSAGIEWRQGNLAFAHGWFDRAAQDFGRLTKDHPDDDRVPLAASLKADALFRTAHFEEAGAAFEAALAAARRAGRDSLARRAAEAIPLCAYRRAESMATTDSTNHAGTAALFDRVASQWPGYEHAHVARYRAGLAYIQAGEPGEGVRSMESLIREHPKSEYVKDAYLQIAKTWEATGEKEKAASAYAAFADRYPEDESAGQAWLKAVDLYDAVGRTDRADALRLGYIRKFPADVEAAMEILEGLARRELKAVGPEHPISSLLPPPAPAGKKRKPAVAAKAPSHVAEYLGRAEKRPDLASKDLLAQVRFLEGEETRSAYDKARLSQPLDASIPAKQKLLDAVITRYRASAGLGVPQWANASAYRIGQALVAFGEALEQSERPADLHGDDLRAYEDVLHTQAQAFFVRGEDVWAELLRQKAPSTDDPWIPQARASLWRRLAGRFFFRPEVEYPLVQAEPRDKDGRASRPSGGDSQDVRAQTQREGTGP</sequence>
<evidence type="ECO:0000313" key="3">
    <source>
        <dbReference type="Proteomes" id="UP000316609"/>
    </source>
</evidence>
<dbReference type="EMBL" id="VBOY01000046">
    <property type="protein sequence ID" value="TMQ67216.1"/>
    <property type="molecule type" value="Genomic_DNA"/>
</dbReference>
<dbReference type="Proteomes" id="UP000316609">
    <property type="component" value="Unassembled WGS sequence"/>
</dbReference>
<proteinExistence type="predicted"/>
<feature type="compositionally biased region" description="Polar residues" evidence="1">
    <location>
        <begin position="1819"/>
        <end position="1830"/>
    </location>
</feature>
<name>A0A538TUB1_UNCEI</name>
<evidence type="ECO:0000313" key="2">
    <source>
        <dbReference type="EMBL" id="TMQ67216.1"/>
    </source>
</evidence>
<dbReference type="Pfam" id="PF13174">
    <property type="entry name" value="TPR_6"/>
    <property type="match status" value="3"/>
</dbReference>
<organism evidence="2 3">
    <name type="scientific">Eiseniibacteriota bacterium</name>
    <dbReference type="NCBI Taxonomy" id="2212470"/>
    <lineage>
        <taxon>Bacteria</taxon>
        <taxon>Candidatus Eiseniibacteriota</taxon>
    </lineage>
</organism>
<feature type="region of interest" description="Disordered" evidence="1">
    <location>
        <begin position="1"/>
        <end position="91"/>
    </location>
</feature>
<gene>
    <name evidence="2" type="ORF">E6K78_05420</name>
</gene>
<evidence type="ECO:0000256" key="1">
    <source>
        <dbReference type="SAM" id="MobiDB-lite"/>
    </source>
</evidence>
<feature type="compositionally biased region" description="Basic and acidic residues" evidence="1">
    <location>
        <begin position="30"/>
        <end position="40"/>
    </location>
</feature>
<dbReference type="InterPro" id="IPR011990">
    <property type="entry name" value="TPR-like_helical_dom_sf"/>
</dbReference>